<dbReference type="EMBL" id="CP097511">
    <property type="protein sequence ID" value="URE49683.1"/>
    <property type="molecule type" value="Genomic_DNA"/>
</dbReference>
<evidence type="ECO:0000313" key="1">
    <source>
        <dbReference type="EMBL" id="URE49683.1"/>
    </source>
</evidence>
<organism evidence="1 2">
    <name type="scientific">Musa troglodytarum</name>
    <name type="common">fe'i banana</name>
    <dbReference type="NCBI Taxonomy" id="320322"/>
    <lineage>
        <taxon>Eukaryota</taxon>
        <taxon>Viridiplantae</taxon>
        <taxon>Streptophyta</taxon>
        <taxon>Embryophyta</taxon>
        <taxon>Tracheophyta</taxon>
        <taxon>Spermatophyta</taxon>
        <taxon>Magnoliopsida</taxon>
        <taxon>Liliopsida</taxon>
        <taxon>Zingiberales</taxon>
        <taxon>Musaceae</taxon>
        <taxon>Musa</taxon>
    </lineage>
</organism>
<reference evidence="1" key="1">
    <citation type="submission" date="2022-05" db="EMBL/GenBank/DDBJ databases">
        <title>The Musa troglodytarum L. genome provides insights into the mechanism of non-climacteric behaviour and enrichment of carotenoids.</title>
        <authorList>
            <person name="Wang J."/>
        </authorList>
    </citation>
    <scope>NUCLEOTIDE SEQUENCE</scope>
    <source>
        <tissue evidence="1">Leaf</tissue>
    </source>
</reference>
<keyword evidence="2" id="KW-1185">Reference proteome</keyword>
<name>A0A9E7INP9_9LILI</name>
<accession>A0A9E7INP9</accession>
<dbReference type="AlphaFoldDB" id="A0A9E7INP9"/>
<evidence type="ECO:0000313" key="2">
    <source>
        <dbReference type="Proteomes" id="UP001055439"/>
    </source>
</evidence>
<proteinExistence type="predicted"/>
<dbReference type="Proteomes" id="UP001055439">
    <property type="component" value="Chromosome 9"/>
</dbReference>
<gene>
    <name evidence="1" type="ORF">MUK42_15306</name>
</gene>
<dbReference type="EMBL" id="CP097511">
    <property type="protein sequence ID" value="URE49682.1"/>
    <property type="molecule type" value="Genomic_DNA"/>
</dbReference>
<protein>
    <submittedName>
        <fullName evidence="1">Uncharacterized protein</fullName>
    </submittedName>
</protein>
<sequence>VNVELGDSVQKASELGVITAPDPIPTHRIISLFLRPTCTLIGHQPNRPPGERRSLSTLLPVISPRLAVVFSSGYSTKSRESEAYSWKS</sequence>
<feature type="non-terminal residue" evidence="1">
    <location>
        <position position="1"/>
    </location>
</feature>
<dbReference type="OrthoDB" id="543260at2759"/>
<dbReference type="EMBL" id="CP097511">
    <property type="protein sequence ID" value="URE49684.1"/>
    <property type="molecule type" value="Genomic_DNA"/>
</dbReference>